<dbReference type="Proteomes" id="UP000181951">
    <property type="component" value="Unassembled WGS sequence"/>
</dbReference>
<reference evidence="1 2" key="1">
    <citation type="submission" date="2016-10" db="EMBL/GenBank/DDBJ databases">
        <authorList>
            <person name="de Groot N.N."/>
        </authorList>
    </citation>
    <scope>NUCLEOTIDE SEQUENCE [LARGE SCALE GENOMIC DNA]</scope>
    <source>
        <strain evidence="1 2">CGMCC 4.2026</strain>
    </source>
</reference>
<evidence type="ECO:0008006" key="3">
    <source>
        <dbReference type="Google" id="ProtNLM"/>
    </source>
</evidence>
<gene>
    <name evidence="1" type="ORF">SAMN05216267_102590</name>
</gene>
<organism evidence="1 2">
    <name type="scientific">Actinacidiphila rubida</name>
    <dbReference type="NCBI Taxonomy" id="310780"/>
    <lineage>
        <taxon>Bacteria</taxon>
        <taxon>Bacillati</taxon>
        <taxon>Actinomycetota</taxon>
        <taxon>Actinomycetes</taxon>
        <taxon>Kitasatosporales</taxon>
        <taxon>Streptomycetaceae</taxon>
        <taxon>Actinacidiphila</taxon>
    </lineage>
</organism>
<keyword evidence="2" id="KW-1185">Reference proteome</keyword>
<dbReference type="Pfam" id="PF19402">
    <property type="entry name" value="RamS"/>
    <property type="match status" value="1"/>
</dbReference>
<evidence type="ECO:0000313" key="1">
    <source>
        <dbReference type="EMBL" id="SEO40390.1"/>
    </source>
</evidence>
<evidence type="ECO:0000313" key="2">
    <source>
        <dbReference type="Proteomes" id="UP000181951"/>
    </source>
</evidence>
<dbReference type="NCBIfam" id="NF033212">
    <property type="entry name" value="SapB_AmfS_lanti"/>
    <property type="match status" value="1"/>
</dbReference>
<dbReference type="STRING" id="310780.SAMN05216267_102590"/>
<sequence length="45" mass="4622">MAILDLQTLELPETEAAPIDDTLASVSSLSALNCGTSTVSTLLCL</sequence>
<dbReference type="RefSeq" id="WP_107485408.1">
    <property type="nucleotide sequence ID" value="NZ_FODD01000025.1"/>
</dbReference>
<protein>
    <recommendedName>
        <fullName evidence="3">SapB/AmfS family lantipeptide</fullName>
    </recommendedName>
</protein>
<dbReference type="OrthoDB" id="3542079at2"/>
<dbReference type="EMBL" id="FODD01000025">
    <property type="protein sequence ID" value="SEO40390.1"/>
    <property type="molecule type" value="Genomic_DNA"/>
</dbReference>
<accession>A0A1H8PEP3</accession>
<dbReference type="AlphaFoldDB" id="A0A1H8PEP3"/>
<proteinExistence type="predicted"/>
<dbReference type="NCBIfam" id="NF038159">
    <property type="entry name" value="lanthi_III_b"/>
    <property type="match status" value="1"/>
</dbReference>
<name>A0A1H8PEP3_9ACTN</name>
<dbReference type="InterPro" id="IPR045825">
    <property type="entry name" value="RamS"/>
</dbReference>